<feature type="region of interest" description="Disordered" evidence="1">
    <location>
        <begin position="31"/>
        <end position="50"/>
    </location>
</feature>
<name>A0AAD8B641_BIOPF</name>
<dbReference type="AlphaFoldDB" id="A0AAD8B641"/>
<keyword evidence="3" id="KW-1185">Reference proteome</keyword>
<proteinExistence type="predicted"/>
<gene>
    <name evidence="2" type="ORF">Bpfe_021827</name>
</gene>
<sequence>KVPMPGRFLPQKRPFVAGDIMRPDWCSLLERDQGEGREGELDGELLPVMT</sequence>
<comment type="caution">
    <text evidence="2">The sequence shown here is derived from an EMBL/GenBank/DDBJ whole genome shotgun (WGS) entry which is preliminary data.</text>
</comment>
<dbReference type="EMBL" id="JASAOG010000134">
    <property type="protein sequence ID" value="KAK0048718.1"/>
    <property type="molecule type" value="Genomic_DNA"/>
</dbReference>
<organism evidence="2 3">
    <name type="scientific">Biomphalaria pfeifferi</name>
    <name type="common">Bloodfluke planorb</name>
    <name type="synonym">Freshwater snail</name>
    <dbReference type="NCBI Taxonomy" id="112525"/>
    <lineage>
        <taxon>Eukaryota</taxon>
        <taxon>Metazoa</taxon>
        <taxon>Spiralia</taxon>
        <taxon>Lophotrochozoa</taxon>
        <taxon>Mollusca</taxon>
        <taxon>Gastropoda</taxon>
        <taxon>Heterobranchia</taxon>
        <taxon>Euthyneura</taxon>
        <taxon>Panpulmonata</taxon>
        <taxon>Hygrophila</taxon>
        <taxon>Lymnaeoidea</taxon>
        <taxon>Planorbidae</taxon>
        <taxon>Biomphalaria</taxon>
    </lineage>
</organism>
<feature type="compositionally biased region" description="Basic and acidic residues" evidence="1">
    <location>
        <begin position="31"/>
        <end position="40"/>
    </location>
</feature>
<evidence type="ECO:0000256" key="1">
    <source>
        <dbReference type="SAM" id="MobiDB-lite"/>
    </source>
</evidence>
<evidence type="ECO:0000313" key="2">
    <source>
        <dbReference type="EMBL" id="KAK0048718.1"/>
    </source>
</evidence>
<evidence type="ECO:0000313" key="3">
    <source>
        <dbReference type="Proteomes" id="UP001233172"/>
    </source>
</evidence>
<dbReference type="Proteomes" id="UP001233172">
    <property type="component" value="Unassembled WGS sequence"/>
</dbReference>
<reference evidence="2" key="1">
    <citation type="journal article" date="2023" name="PLoS Negl. Trop. Dis.">
        <title>A genome sequence for Biomphalaria pfeifferi, the major vector snail for the human-infecting parasite Schistosoma mansoni.</title>
        <authorList>
            <person name="Bu L."/>
            <person name="Lu L."/>
            <person name="Laidemitt M.R."/>
            <person name="Zhang S.M."/>
            <person name="Mutuku M."/>
            <person name="Mkoji G."/>
            <person name="Steinauer M."/>
            <person name="Loker E.S."/>
        </authorList>
    </citation>
    <scope>NUCLEOTIDE SEQUENCE</scope>
    <source>
        <strain evidence="2">KasaAsao</strain>
    </source>
</reference>
<reference evidence="2" key="2">
    <citation type="submission" date="2023-04" db="EMBL/GenBank/DDBJ databases">
        <authorList>
            <person name="Bu L."/>
            <person name="Lu L."/>
            <person name="Laidemitt M.R."/>
            <person name="Zhang S.M."/>
            <person name="Mutuku M."/>
            <person name="Mkoji G."/>
            <person name="Steinauer M."/>
            <person name="Loker E.S."/>
        </authorList>
    </citation>
    <scope>NUCLEOTIDE SEQUENCE</scope>
    <source>
        <strain evidence="2">KasaAsao</strain>
        <tissue evidence="2">Whole Snail</tissue>
    </source>
</reference>
<accession>A0AAD8B641</accession>
<protein>
    <submittedName>
        <fullName evidence="2">Uncharacterized protein</fullName>
    </submittedName>
</protein>
<feature type="non-terminal residue" evidence="2">
    <location>
        <position position="1"/>
    </location>
</feature>